<dbReference type="EMBL" id="QBKT01000002">
    <property type="protein sequence ID" value="PTX63135.1"/>
    <property type="molecule type" value="Genomic_DNA"/>
</dbReference>
<proteinExistence type="predicted"/>
<comment type="caution">
    <text evidence="3">The sequence shown here is derived from an EMBL/GenBank/DDBJ whole genome shotgun (WGS) entry which is preliminary data.</text>
</comment>
<dbReference type="InterPro" id="IPR045538">
    <property type="entry name" value="CIS_TMP"/>
</dbReference>
<feature type="compositionally biased region" description="Low complexity" evidence="2">
    <location>
        <begin position="291"/>
        <end position="310"/>
    </location>
</feature>
<feature type="compositionally biased region" description="Basic and acidic residues" evidence="2">
    <location>
        <begin position="311"/>
        <end position="332"/>
    </location>
</feature>
<evidence type="ECO:0000256" key="1">
    <source>
        <dbReference type="SAM" id="Coils"/>
    </source>
</evidence>
<evidence type="ECO:0000256" key="2">
    <source>
        <dbReference type="SAM" id="MobiDB-lite"/>
    </source>
</evidence>
<feature type="coiled-coil region" evidence="1">
    <location>
        <begin position="56"/>
        <end position="83"/>
    </location>
</feature>
<feature type="region of interest" description="Disordered" evidence="2">
    <location>
        <begin position="290"/>
        <end position="383"/>
    </location>
</feature>
<feature type="compositionally biased region" description="Basic and acidic residues" evidence="2">
    <location>
        <begin position="355"/>
        <end position="376"/>
    </location>
</feature>
<name>A0A2T6C4B6_9FLAO</name>
<keyword evidence="4" id="KW-1185">Reference proteome</keyword>
<keyword evidence="1" id="KW-0175">Coiled coil</keyword>
<accession>A0A2T6C4B6</accession>
<dbReference type="RefSeq" id="WP_108114089.1">
    <property type="nucleotide sequence ID" value="NZ_QBKT01000002.1"/>
</dbReference>
<protein>
    <submittedName>
        <fullName evidence="3">Uncharacterized protein</fullName>
    </submittedName>
</protein>
<reference evidence="3 4" key="1">
    <citation type="submission" date="2018-04" db="EMBL/GenBank/DDBJ databases">
        <title>Genomic Encyclopedia of Archaeal and Bacterial Type Strains, Phase II (KMG-II): from individual species to whole genera.</title>
        <authorList>
            <person name="Goeker M."/>
        </authorList>
    </citation>
    <scope>NUCLEOTIDE SEQUENCE [LARGE SCALE GENOMIC DNA]</scope>
    <source>
        <strain evidence="3 4">DSM 25731</strain>
    </source>
</reference>
<evidence type="ECO:0000313" key="4">
    <source>
        <dbReference type="Proteomes" id="UP000244090"/>
    </source>
</evidence>
<sequence length="584" mass="66407">MHTIHDITFEVDVNYSNSGVSWEQYYIDFFQERLLPHIERLCNDWDKKHPNSKCIIDAIDVNVDTQQQDLETLQKEITQQIHQQLRSIQSNGTSTDANIVATIIKEASPFEALLVYLSDGILPANISVKAFKEWLGAVAEFTHEEKNELTTLFSTKSEAIERMLSLLRNEYEKLSTIITTQQQITAHYVKLEKAFFQEFLKELCTQFKLQYNNEEAAIWYQTLGVSNSLPQFSKTLLLLLTSKAAKEHKRLRKSNEAQLTIAVLQAITQKEKGNRISIDVSNIATIQKIDTQSSSATATKESAQQSSSKQKTSDKNQTENTKENKRSQKEEITSETSSKTAEQKQKSVKNQSQDNDVHAEAKQQNHKTKANDEKASAESSTALAEHLAKANAAIEADEKIKKKFSTIRETPTIYKNTIENEINLTTEKAGLILLHPFLSRFFGGLGVLTENNEINDVGKACMLLHYLATETEDVTDVELTLEKTLLGIPLETVINYQTPLTSKDKEGCEELLKAVLEHWVVLKKSTINTLRDMFLKRDGALTKTENSIKLKIERAAQDVLLDKVPWNISLIRLKWMEQMMHVEW</sequence>
<dbReference type="Pfam" id="PF19268">
    <property type="entry name" value="CIS_TMP"/>
    <property type="match status" value="1"/>
</dbReference>
<organism evidence="3 4">
    <name type="scientific">Kordia periserrulae</name>
    <dbReference type="NCBI Taxonomy" id="701523"/>
    <lineage>
        <taxon>Bacteria</taxon>
        <taxon>Pseudomonadati</taxon>
        <taxon>Bacteroidota</taxon>
        <taxon>Flavobacteriia</taxon>
        <taxon>Flavobacteriales</taxon>
        <taxon>Flavobacteriaceae</taxon>
        <taxon>Kordia</taxon>
    </lineage>
</organism>
<dbReference type="Proteomes" id="UP000244090">
    <property type="component" value="Unassembled WGS sequence"/>
</dbReference>
<dbReference type="AlphaFoldDB" id="A0A2T6C4B6"/>
<gene>
    <name evidence="3" type="ORF">C8N46_102538</name>
</gene>
<dbReference type="OrthoDB" id="1488184at2"/>
<evidence type="ECO:0000313" key="3">
    <source>
        <dbReference type="EMBL" id="PTX63135.1"/>
    </source>
</evidence>